<keyword evidence="3" id="KW-1185">Reference proteome</keyword>
<evidence type="ECO:0000313" key="3">
    <source>
        <dbReference type="Proteomes" id="UP001066276"/>
    </source>
</evidence>
<organism evidence="2 3">
    <name type="scientific">Pleurodeles waltl</name>
    <name type="common">Iberian ribbed newt</name>
    <dbReference type="NCBI Taxonomy" id="8319"/>
    <lineage>
        <taxon>Eukaryota</taxon>
        <taxon>Metazoa</taxon>
        <taxon>Chordata</taxon>
        <taxon>Craniata</taxon>
        <taxon>Vertebrata</taxon>
        <taxon>Euteleostomi</taxon>
        <taxon>Amphibia</taxon>
        <taxon>Batrachia</taxon>
        <taxon>Caudata</taxon>
        <taxon>Salamandroidea</taxon>
        <taxon>Salamandridae</taxon>
        <taxon>Pleurodelinae</taxon>
        <taxon>Pleurodeles</taxon>
    </lineage>
</organism>
<proteinExistence type="predicted"/>
<evidence type="ECO:0000256" key="1">
    <source>
        <dbReference type="SAM" id="MobiDB-lite"/>
    </source>
</evidence>
<evidence type="ECO:0000313" key="2">
    <source>
        <dbReference type="EMBL" id="KAJ1202274.1"/>
    </source>
</evidence>
<name>A0AAV7VNQ2_PLEWA</name>
<accession>A0AAV7VNQ2</accession>
<comment type="caution">
    <text evidence="2">The sequence shown here is derived from an EMBL/GenBank/DDBJ whole genome shotgun (WGS) entry which is preliminary data.</text>
</comment>
<reference evidence="2" key="1">
    <citation type="journal article" date="2022" name="bioRxiv">
        <title>Sequencing and chromosome-scale assembly of the giantPleurodeles waltlgenome.</title>
        <authorList>
            <person name="Brown T."/>
            <person name="Elewa A."/>
            <person name="Iarovenko S."/>
            <person name="Subramanian E."/>
            <person name="Araus A.J."/>
            <person name="Petzold A."/>
            <person name="Susuki M."/>
            <person name="Suzuki K.-i.T."/>
            <person name="Hayashi T."/>
            <person name="Toyoda A."/>
            <person name="Oliveira C."/>
            <person name="Osipova E."/>
            <person name="Leigh N.D."/>
            <person name="Simon A."/>
            <person name="Yun M.H."/>
        </authorList>
    </citation>
    <scope>NUCLEOTIDE SEQUENCE</scope>
    <source>
        <strain evidence="2">20211129_DDA</strain>
        <tissue evidence="2">Liver</tissue>
    </source>
</reference>
<dbReference type="AlphaFoldDB" id="A0AAV7VNQ2"/>
<dbReference type="EMBL" id="JANPWB010000003">
    <property type="protein sequence ID" value="KAJ1202274.1"/>
    <property type="molecule type" value="Genomic_DNA"/>
</dbReference>
<gene>
    <name evidence="2" type="ORF">NDU88_006074</name>
</gene>
<feature type="region of interest" description="Disordered" evidence="1">
    <location>
        <begin position="16"/>
        <end position="40"/>
    </location>
</feature>
<dbReference type="Proteomes" id="UP001066276">
    <property type="component" value="Chromosome 2_1"/>
</dbReference>
<protein>
    <submittedName>
        <fullName evidence="2">Uncharacterized protein</fullName>
    </submittedName>
</protein>
<sequence length="123" mass="13491">MRKLMVEEVTDSNVVSMEGITQLEGPGQVAEGGGGSDQDAAIQDNTKAFFSLFDYSEVDLSDPEMDIYKGRPKEVQDQDRRVTALAEPQEPAFKWAQAAKSRAERVEETSLKVSCTGICQLTS</sequence>